<evidence type="ECO:0000256" key="4">
    <source>
        <dbReference type="SAM" id="SignalP"/>
    </source>
</evidence>
<keyword evidence="3 4" id="KW-0732">Signal</keyword>
<gene>
    <name evidence="6" type="ORF">HB375_06085</name>
</gene>
<dbReference type="PIRSF" id="PIRSF002741">
    <property type="entry name" value="MppA"/>
    <property type="match status" value="1"/>
</dbReference>
<evidence type="ECO:0000256" key="3">
    <source>
        <dbReference type="ARBA" id="ARBA00022729"/>
    </source>
</evidence>
<dbReference type="RefSeq" id="WP_167672080.1">
    <property type="nucleotide sequence ID" value="NZ_JAATJS010000002.1"/>
</dbReference>
<dbReference type="SUPFAM" id="SSF53850">
    <property type="entry name" value="Periplasmic binding protein-like II"/>
    <property type="match status" value="1"/>
</dbReference>
<name>A0ABX0VE71_9HYPH</name>
<keyword evidence="7" id="KW-1185">Reference proteome</keyword>
<dbReference type="PANTHER" id="PTHR30290:SF38">
    <property type="entry name" value="D,D-DIPEPTIDE-BINDING PERIPLASMIC PROTEIN DDPA-RELATED"/>
    <property type="match status" value="1"/>
</dbReference>
<evidence type="ECO:0000259" key="5">
    <source>
        <dbReference type="Pfam" id="PF00496"/>
    </source>
</evidence>
<evidence type="ECO:0000313" key="6">
    <source>
        <dbReference type="EMBL" id="NIX76182.1"/>
    </source>
</evidence>
<dbReference type="InterPro" id="IPR030678">
    <property type="entry name" value="Peptide/Ni-bd"/>
</dbReference>
<dbReference type="CDD" id="cd08511">
    <property type="entry name" value="PBP2_NikA_DppA_OppA_like_5"/>
    <property type="match status" value="1"/>
</dbReference>
<feature type="chain" id="PRO_5045892889" evidence="4">
    <location>
        <begin position="22"/>
        <end position="497"/>
    </location>
</feature>
<dbReference type="Gene3D" id="3.40.190.10">
    <property type="entry name" value="Periplasmic binding protein-like II"/>
    <property type="match status" value="1"/>
</dbReference>
<dbReference type="InterPro" id="IPR000914">
    <property type="entry name" value="SBP_5_dom"/>
</dbReference>
<feature type="domain" description="Solute-binding protein family 5" evidence="5">
    <location>
        <begin position="64"/>
        <end position="416"/>
    </location>
</feature>
<comment type="subcellular location">
    <subcellularLocation>
        <location evidence="1">Periplasm</location>
    </subcellularLocation>
</comment>
<sequence>MKPISMMAMAVGLLMSTAVSAQTLKIALNDDPDVLDPHRARTFTGRIVFASLCDKLIDITPDLKFTPELATEWKWGEDGKTLTFKLRSGATFHDGEKIDAAAVKANLDRARTLQDSLRKSELSSVESVEVVDDLTVAIKLARPDGTLLSQLSDRAGMMLSPKAFGDFAQKPVCSGPFKFVERVQNDRIVLERFKEHWNAKAYNFDRVVFTPITDTTVKLANLKAGNIDMLERLAPSDTPSVKGDAKLIFAPVNGIGYQGLTINTNNGDRSKTPLGQDKRIRQALELSIDMDVINEVVGQGIYPPATQPFPLASPYHDPKYDKRKRDVAKAKALLKAAGQERVKFELTYGTSTTAQQISEMIQAMAAEAGFEITLRPTEFAAMQKEAAAGNFDVNVIGWSGRVDPDGNIHAFATCKGALNDGRYCNPEIDKILNEARSITDEGKRKALYDAAQAVLLDELPIIYTYYQPWPFALSKKVTGFKPYPDGLIRLKDVKFAS</sequence>
<dbReference type="Pfam" id="PF00496">
    <property type="entry name" value="SBP_bac_5"/>
    <property type="match status" value="1"/>
</dbReference>
<organism evidence="6 7">
    <name type="scientific">Microvirga terricola</name>
    <dbReference type="NCBI Taxonomy" id="2719797"/>
    <lineage>
        <taxon>Bacteria</taxon>
        <taxon>Pseudomonadati</taxon>
        <taxon>Pseudomonadota</taxon>
        <taxon>Alphaproteobacteria</taxon>
        <taxon>Hyphomicrobiales</taxon>
        <taxon>Methylobacteriaceae</taxon>
        <taxon>Microvirga</taxon>
    </lineage>
</organism>
<comment type="similarity">
    <text evidence="2">Belongs to the bacterial solute-binding protein 5 family.</text>
</comment>
<protein>
    <submittedName>
        <fullName evidence="6">ABC transporter substrate-binding protein</fullName>
    </submittedName>
</protein>
<accession>A0ABX0VE71</accession>
<proteinExistence type="inferred from homology"/>
<dbReference type="EMBL" id="JAATJS010000002">
    <property type="protein sequence ID" value="NIX76182.1"/>
    <property type="molecule type" value="Genomic_DNA"/>
</dbReference>
<dbReference type="PANTHER" id="PTHR30290">
    <property type="entry name" value="PERIPLASMIC BINDING COMPONENT OF ABC TRANSPORTER"/>
    <property type="match status" value="1"/>
</dbReference>
<evidence type="ECO:0000256" key="2">
    <source>
        <dbReference type="ARBA" id="ARBA00005695"/>
    </source>
</evidence>
<feature type="signal peptide" evidence="4">
    <location>
        <begin position="1"/>
        <end position="21"/>
    </location>
</feature>
<dbReference type="Proteomes" id="UP000707352">
    <property type="component" value="Unassembled WGS sequence"/>
</dbReference>
<comment type="caution">
    <text evidence="6">The sequence shown here is derived from an EMBL/GenBank/DDBJ whole genome shotgun (WGS) entry which is preliminary data.</text>
</comment>
<dbReference type="InterPro" id="IPR039424">
    <property type="entry name" value="SBP_5"/>
</dbReference>
<evidence type="ECO:0000313" key="7">
    <source>
        <dbReference type="Proteomes" id="UP000707352"/>
    </source>
</evidence>
<reference evidence="6 7" key="1">
    <citation type="submission" date="2020-03" db="EMBL/GenBank/DDBJ databases">
        <title>The genome sequence of Microvirga sp. c23x22.</title>
        <authorList>
            <person name="Zhang X."/>
        </authorList>
    </citation>
    <scope>NUCLEOTIDE SEQUENCE [LARGE SCALE GENOMIC DNA]</scope>
    <source>
        <strain evidence="7">c23x22</strain>
    </source>
</reference>
<evidence type="ECO:0000256" key="1">
    <source>
        <dbReference type="ARBA" id="ARBA00004418"/>
    </source>
</evidence>
<dbReference type="Gene3D" id="3.10.105.10">
    <property type="entry name" value="Dipeptide-binding Protein, Domain 3"/>
    <property type="match status" value="1"/>
</dbReference>
<dbReference type="Gene3D" id="3.90.76.10">
    <property type="entry name" value="Dipeptide-binding Protein, Domain 1"/>
    <property type="match status" value="1"/>
</dbReference>